<organism evidence="4">
    <name type="scientific">Klebsiella pneumoniae subsp. pneumoniae</name>
    <dbReference type="NCBI Taxonomy" id="72407"/>
    <lineage>
        <taxon>Bacteria</taxon>
        <taxon>Pseudomonadati</taxon>
        <taxon>Pseudomonadota</taxon>
        <taxon>Gammaproteobacteria</taxon>
        <taxon>Enterobacterales</taxon>
        <taxon>Enterobacteriaceae</taxon>
        <taxon>Klebsiella/Raoultella group</taxon>
        <taxon>Klebsiella</taxon>
        <taxon>Klebsiella pneumoniae complex</taxon>
    </lineage>
</organism>
<dbReference type="AlphaFoldDB" id="A0A8F7KSV4"/>
<geneLocation type="plasmid" evidence="3">
    <name>phvKpST395_NDM-1_2512</name>
</geneLocation>
<dbReference type="EMBL" id="MW911671">
    <property type="protein sequence ID" value="QXV91775.1"/>
    <property type="molecule type" value="Genomic_DNA"/>
</dbReference>
<dbReference type="EMBL" id="MW911668">
    <property type="protein sequence ID" value="QXV90332.1"/>
    <property type="molecule type" value="Genomic_DNA"/>
</dbReference>
<dbReference type="EMBL" id="MW911670">
    <property type="protein sequence ID" value="QXV91006.1"/>
    <property type="molecule type" value="Genomic_DNA"/>
</dbReference>
<reference evidence="4" key="1">
    <citation type="journal article" date="2021" name="Antibiotics">
        <title>Emergence of Hybrid Resistance and Virulence Plasmids Harboring New Delhi Metallo-beta-Lactamase in Klebsiella pneumoniae in Russia.</title>
        <authorList>
            <person name="Starkova P."/>
            <person name="Lazareva I."/>
            <person name="Avdeeva A."/>
            <person name="Sulian O."/>
            <person name="Likholetova D."/>
            <person name="Ageevets V."/>
            <person name="Lebedeva M."/>
            <person name="Gostev V."/>
            <person name="Sopova J."/>
            <person name="Sidorenko S."/>
        </authorList>
    </citation>
    <scope>NUCLEOTIDE SEQUENCE</scope>
    <source>
        <plasmid evidence="4">phvKpST147_NDM-1_2566</plasmid>
        <plasmid evidence="1">phvKpST395_NDM-1_1971</plasmid>
        <plasmid evidence="3">phvKpST395_NDM-1_2512</plasmid>
        <plasmid evidence="2">phvKpST874_NDM-1_2471</plasmid>
    </source>
</reference>
<geneLocation type="plasmid" evidence="1">
    <name>phvKpST395_NDM-1_1971</name>
</geneLocation>
<geneLocation type="plasmid" evidence="2">
    <name>phvKpST874_NDM-1_2471</name>
</geneLocation>
<evidence type="ECO:0000313" key="2">
    <source>
        <dbReference type="EMBL" id="QXV90332.1"/>
    </source>
</evidence>
<evidence type="ECO:0000313" key="1">
    <source>
        <dbReference type="EMBL" id="QXV89428.1"/>
    </source>
</evidence>
<evidence type="ECO:0000313" key="3">
    <source>
        <dbReference type="EMBL" id="QXV91006.1"/>
    </source>
</evidence>
<evidence type="ECO:0000313" key="4">
    <source>
        <dbReference type="EMBL" id="QXV91775.1"/>
    </source>
</evidence>
<keyword evidence="4" id="KW-0614">Plasmid</keyword>
<dbReference type="EMBL" id="MW911666">
    <property type="protein sequence ID" value="QXV89428.1"/>
    <property type="molecule type" value="Genomic_DNA"/>
</dbReference>
<proteinExistence type="predicted"/>
<accession>A0A8F7KSV4</accession>
<protein>
    <submittedName>
        <fullName evidence="4">Uncharacterized protein</fullName>
    </submittedName>
</protein>
<geneLocation type="plasmid" evidence="4">
    <name>phvKpST147_NDM-1_2566</name>
</geneLocation>
<sequence>MFRSGTVSAGNAPEKNVSLYNLEAHVFQGSPQNSEKIVR</sequence>
<name>A0A8F7KSV4_KLEPN</name>